<evidence type="ECO:0000313" key="3">
    <source>
        <dbReference type="Proteomes" id="UP000304148"/>
    </source>
</evidence>
<evidence type="ECO:0000259" key="1">
    <source>
        <dbReference type="Pfam" id="PF04167"/>
    </source>
</evidence>
<proteinExistence type="predicted"/>
<dbReference type="Proteomes" id="UP000304148">
    <property type="component" value="Chromosome"/>
</dbReference>
<dbReference type="AlphaFoldDB" id="A0A383RCR4"/>
<dbReference type="EMBL" id="LS992241">
    <property type="protein sequence ID" value="SYX84895.1"/>
    <property type="molecule type" value="Genomic_DNA"/>
</dbReference>
<dbReference type="Pfam" id="PF04167">
    <property type="entry name" value="DUF402"/>
    <property type="match status" value="1"/>
</dbReference>
<evidence type="ECO:0000313" key="2">
    <source>
        <dbReference type="EMBL" id="SYX84895.1"/>
    </source>
</evidence>
<dbReference type="Gene3D" id="2.40.380.10">
    <property type="entry name" value="FomD-like"/>
    <property type="match status" value="1"/>
</dbReference>
<sequence>MKRKHADRYDWKRILSKQFALTEVDSPEFTGYISLIKFNAVRQPLTVTMDGKRIKLVDTGYCWMQYFPFHEHYSITTVFDEQGEVMQWYVDVCEPVGTDERGIPYFDDLYLDVVLLPSGHIFLLDEDELEEALEWGRITHDQYSTAVKEASRLVQEVKEHPLVRRSKEDFIMMQQLLVP</sequence>
<dbReference type="SUPFAM" id="SSF159234">
    <property type="entry name" value="FomD-like"/>
    <property type="match status" value="1"/>
</dbReference>
<dbReference type="PANTHER" id="PTHR41271">
    <property type="entry name" value="DUF402 DOMAIN-CONTAINING PROTEIN"/>
    <property type="match status" value="1"/>
</dbReference>
<accession>A0A383RCR4</accession>
<dbReference type="InterPro" id="IPR007295">
    <property type="entry name" value="DUF402"/>
</dbReference>
<feature type="domain" description="DUF402" evidence="1">
    <location>
        <begin position="65"/>
        <end position="160"/>
    </location>
</feature>
<dbReference type="PANTHER" id="PTHR41271:SF1">
    <property type="entry name" value="DUF402 DOMAIN-CONTAINING PROTEIN"/>
    <property type="match status" value="1"/>
</dbReference>
<protein>
    <recommendedName>
        <fullName evidence="1">DUF402 domain-containing protein</fullName>
    </recommendedName>
</protein>
<gene>
    <name evidence="2" type="ORF">PBLR_13317</name>
</gene>
<dbReference type="InterPro" id="IPR035930">
    <property type="entry name" value="FomD-like_sf"/>
</dbReference>
<organism evidence="2 3">
    <name type="scientific">Paenibacillus alvei</name>
    <name type="common">Bacillus alvei</name>
    <dbReference type="NCBI Taxonomy" id="44250"/>
    <lineage>
        <taxon>Bacteria</taxon>
        <taxon>Bacillati</taxon>
        <taxon>Bacillota</taxon>
        <taxon>Bacilli</taxon>
        <taxon>Bacillales</taxon>
        <taxon>Paenibacillaceae</taxon>
        <taxon>Paenibacillus</taxon>
    </lineage>
</organism>
<reference evidence="3" key="1">
    <citation type="submission" date="2018-08" db="EMBL/GenBank/DDBJ databases">
        <authorList>
            <person name="Chevrot R."/>
        </authorList>
    </citation>
    <scope>NUCLEOTIDE SEQUENCE [LARGE SCALE GENOMIC DNA]</scope>
</reference>
<dbReference type="RefSeq" id="WP_138186687.1">
    <property type="nucleotide sequence ID" value="NZ_LS992241.1"/>
</dbReference>
<name>A0A383RCR4_PAEAL</name>